<dbReference type="InterPro" id="IPR018857">
    <property type="entry name" value="TORC1_cplx_su_TCO89"/>
</dbReference>
<reference evidence="2" key="1">
    <citation type="journal article" date="2019" name="G3 (Bethesda)">
        <title>Genome Assemblies of Two Rare Opportunistic Yeast Pathogens: Diutina rugosa (syn. Candida rugosa) and Trichomonascus ciferrii (syn. Candida ciferrii).</title>
        <authorList>
            <person name="Mixao V."/>
            <person name="Saus E."/>
            <person name="Hansen A.P."/>
            <person name="Lass-Florl C."/>
            <person name="Gabaldon T."/>
        </authorList>
    </citation>
    <scope>NUCLEOTIDE SEQUENCE</scope>
    <source>
        <strain evidence="2">CBS 4856</strain>
    </source>
</reference>
<dbReference type="Proteomes" id="UP000761534">
    <property type="component" value="Unassembled WGS sequence"/>
</dbReference>
<comment type="caution">
    <text evidence="2">The sequence shown here is derived from an EMBL/GenBank/DDBJ whole genome shotgun (WGS) entry which is preliminary data.</text>
</comment>
<dbReference type="GO" id="GO:0031929">
    <property type="term" value="P:TOR signaling"/>
    <property type="evidence" value="ECO:0007669"/>
    <property type="project" value="InterPro"/>
</dbReference>
<dbReference type="OrthoDB" id="5430106at2759"/>
<feature type="compositionally biased region" description="Polar residues" evidence="1">
    <location>
        <begin position="237"/>
        <end position="247"/>
    </location>
</feature>
<dbReference type="VEuPathDB" id="FungiDB:TRICI_004339"/>
<gene>
    <name evidence="2" type="ORF">TRICI_004339</name>
</gene>
<feature type="compositionally biased region" description="Basic and acidic residues" evidence="1">
    <location>
        <begin position="49"/>
        <end position="59"/>
    </location>
</feature>
<feature type="compositionally biased region" description="Low complexity" evidence="1">
    <location>
        <begin position="319"/>
        <end position="333"/>
    </location>
</feature>
<feature type="compositionally biased region" description="Basic and acidic residues" evidence="1">
    <location>
        <begin position="81"/>
        <end position="96"/>
    </location>
</feature>
<evidence type="ECO:0000313" key="3">
    <source>
        <dbReference type="Proteomes" id="UP000761534"/>
    </source>
</evidence>
<accession>A0A642V178</accession>
<dbReference type="Pfam" id="PF10452">
    <property type="entry name" value="TCO89"/>
    <property type="match status" value="1"/>
</dbReference>
<dbReference type="GO" id="GO:0031931">
    <property type="term" value="C:TORC1 complex"/>
    <property type="evidence" value="ECO:0007669"/>
    <property type="project" value="InterPro"/>
</dbReference>
<feature type="region of interest" description="Disordered" evidence="1">
    <location>
        <begin position="230"/>
        <end position="262"/>
    </location>
</feature>
<sequence>MSAEYEDGSSGSGSTVTTQQKPGHTRKPTKQFVAHSKRNASTTRLNKLKGPEEFRRIKSTDNVVLRRNKSKNKISQLHSLHKADVSSPGREEEGNKESVVPNRQRSGGILQLEHEDSDDEECEEDQQRPVDKKEADREKQVNPSVAMGEGTISPPDEGSPVPTKETKDSSDSSAADWKPSFVLNSPAPKPQLTTETVVAVSDMSPSQEYFPTTPRQRQHDAEPATFLDKTASAADLRSTTTRTQQKLWLQRDLNPPQHPSSSMLLTTEQRKEFERISKEYMSIRKFFSPVVRSLERLQHRQAHGHSMIPKSRKSTKFKSASSAGSPVDSSGLSQSFPKRVNSLSATTLKSPSTPSNTWHTASPTYTSNIAYLLNRMWTDDGSDSNQHETENSSNQNGSNKSTSSPTFAGNAPPINSQAQLVNARIRQAVG</sequence>
<evidence type="ECO:0000256" key="1">
    <source>
        <dbReference type="SAM" id="MobiDB-lite"/>
    </source>
</evidence>
<organism evidence="2 3">
    <name type="scientific">Trichomonascus ciferrii</name>
    <dbReference type="NCBI Taxonomy" id="44093"/>
    <lineage>
        <taxon>Eukaryota</taxon>
        <taxon>Fungi</taxon>
        <taxon>Dikarya</taxon>
        <taxon>Ascomycota</taxon>
        <taxon>Saccharomycotina</taxon>
        <taxon>Dipodascomycetes</taxon>
        <taxon>Dipodascales</taxon>
        <taxon>Trichomonascaceae</taxon>
        <taxon>Trichomonascus</taxon>
        <taxon>Trichomonascus ciferrii complex</taxon>
    </lineage>
</organism>
<evidence type="ECO:0000313" key="2">
    <source>
        <dbReference type="EMBL" id="KAA8909902.1"/>
    </source>
</evidence>
<feature type="compositionally biased region" description="Polar residues" evidence="1">
    <location>
        <begin position="391"/>
        <end position="416"/>
    </location>
</feature>
<dbReference type="EMBL" id="SWFS01000331">
    <property type="protein sequence ID" value="KAA8909902.1"/>
    <property type="molecule type" value="Genomic_DNA"/>
</dbReference>
<feature type="compositionally biased region" description="Basic and acidic residues" evidence="1">
    <location>
        <begin position="125"/>
        <end position="140"/>
    </location>
</feature>
<name>A0A642V178_9ASCO</name>
<feature type="region of interest" description="Disordered" evidence="1">
    <location>
        <begin position="380"/>
        <end position="416"/>
    </location>
</feature>
<keyword evidence="3" id="KW-1185">Reference proteome</keyword>
<dbReference type="AlphaFoldDB" id="A0A642V178"/>
<feature type="region of interest" description="Disordered" evidence="1">
    <location>
        <begin position="1"/>
        <end position="193"/>
    </location>
</feature>
<proteinExistence type="predicted"/>
<feature type="compositionally biased region" description="Acidic residues" evidence="1">
    <location>
        <begin position="115"/>
        <end position="124"/>
    </location>
</feature>
<protein>
    <submittedName>
        <fullName evidence="2">Uncharacterized protein</fullName>
    </submittedName>
</protein>
<feature type="region of interest" description="Disordered" evidence="1">
    <location>
        <begin position="299"/>
        <end position="336"/>
    </location>
</feature>